<protein>
    <submittedName>
        <fullName evidence="2">Uncharacterized protein</fullName>
    </submittedName>
</protein>
<keyword evidence="1" id="KW-1133">Transmembrane helix</keyword>
<feature type="transmembrane region" description="Helical" evidence="1">
    <location>
        <begin position="7"/>
        <end position="27"/>
    </location>
</feature>
<reference evidence="2 3" key="1">
    <citation type="journal article" date="2016" name="Sci. Rep.">
        <title>Complete genome sequence and transcriptomic analysis of a novel marine strain Bacillus weihaiensis reveals the mechanism of brown algae degradation.</title>
        <authorList>
            <person name="Zhu Y."/>
            <person name="Chen P."/>
            <person name="Bao Y."/>
            <person name="Men Y."/>
            <person name="Zeng Y."/>
            <person name="Yang J."/>
            <person name="Sun J."/>
            <person name="Sun Y."/>
        </authorList>
    </citation>
    <scope>NUCLEOTIDE SEQUENCE [LARGE SCALE GENOMIC DNA]</scope>
    <source>
        <strain evidence="2 3">Alg07</strain>
    </source>
</reference>
<name>A0A1L3MRY6_9BACI</name>
<evidence type="ECO:0000256" key="1">
    <source>
        <dbReference type="SAM" id="Phobius"/>
    </source>
</evidence>
<keyword evidence="3" id="KW-1185">Reference proteome</keyword>
<proteinExistence type="predicted"/>
<keyword evidence="1" id="KW-0472">Membrane</keyword>
<dbReference type="RefSeq" id="WP_072579886.1">
    <property type="nucleotide sequence ID" value="NZ_CP016020.1"/>
</dbReference>
<accession>A0A1L3MRY6</accession>
<dbReference type="Proteomes" id="UP000181936">
    <property type="component" value="Chromosome"/>
</dbReference>
<dbReference type="AlphaFoldDB" id="A0A1L3MRY6"/>
<evidence type="ECO:0000313" key="3">
    <source>
        <dbReference type="Proteomes" id="UP000181936"/>
    </source>
</evidence>
<dbReference type="KEGG" id="bwh:A9C19_10215"/>
<feature type="transmembrane region" description="Helical" evidence="1">
    <location>
        <begin position="58"/>
        <end position="79"/>
    </location>
</feature>
<evidence type="ECO:0000313" key="2">
    <source>
        <dbReference type="EMBL" id="APH05093.1"/>
    </source>
</evidence>
<gene>
    <name evidence="2" type="ORF">A9C19_10215</name>
</gene>
<keyword evidence="1" id="KW-0812">Transmembrane</keyword>
<organism evidence="2 3">
    <name type="scientific">Bacillus weihaiensis</name>
    <dbReference type="NCBI Taxonomy" id="1547283"/>
    <lineage>
        <taxon>Bacteria</taxon>
        <taxon>Bacillati</taxon>
        <taxon>Bacillota</taxon>
        <taxon>Bacilli</taxon>
        <taxon>Bacillales</taxon>
        <taxon>Bacillaceae</taxon>
        <taxon>Bacillus</taxon>
    </lineage>
</organism>
<dbReference type="EMBL" id="CP016020">
    <property type="protein sequence ID" value="APH05093.1"/>
    <property type="molecule type" value="Genomic_DNA"/>
</dbReference>
<sequence>MIRLNKWTYGLLLWFFIVSVFSINVTMDAYMHTNTLAVEVEEGFSLKLSDESSKNIPLFFQSHAMEMKFILLAVTMLFIHRQKNLTLHLKCMLHAVFYQSSYLSNKHLSSIYI</sequence>